<keyword evidence="3" id="KW-1185">Reference proteome</keyword>
<keyword evidence="1" id="KW-0472">Membrane</keyword>
<sequence length="128" mass="12909" precursor="true">MDNSLNVQGEESMTDGLIRRAAMLLAAALTVVGIAFAAGSSTAGAQPFCAGANVGPNQPCFGGARVLSNVAGKGNTHAICVGANSTRGQCVPANTWANWYSGSTGNKVPWIEWNPPGSGLTIVSGDTT</sequence>
<dbReference type="HOGENOM" id="CLU_1955855_0_0_11"/>
<feature type="transmembrane region" description="Helical" evidence="1">
    <location>
        <begin position="21"/>
        <end position="39"/>
    </location>
</feature>
<dbReference type="Proteomes" id="UP000008229">
    <property type="component" value="Chromosome"/>
</dbReference>
<dbReference type="AlphaFoldDB" id="D3EYX9"/>
<evidence type="ECO:0000313" key="3">
    <source>
        <dbReference type="Proteomes" id="UP000008229"/>
    </source>
</evidence>
<reference evidence="3" key="2">
    <citation type="submission" date="2010-01" db="EMBL/GenBank/DDBJ databases">
        <title>The complete genome of Conexibacter woesei DSM 14684.</title>
        <authorList>
            <consortium name="US DOE Joint Genome Institute (JGI-PGF)"/>
            <person name="Lucas S."/>
            <person name="Copeland A."/>
            <person name="Lapidus A."/>
            <person name="Glavina del Rio T."/>
            <person name="Dalin E."/>
            <person name="Tice H."/>
            <person name="Bruce D."/>
            <person name="Goodwin L."/>
            <person name="Pitluck S."/>
            <person name="Kyrpides N."/>
            <person name="Mavromatis K."/>
            <person name="Ivanova N."/>
            <person name="Mikhailova N."/>
            <person name="Chertkov O."/>
            <person name="Brettin T."/>
            <person name="Detter J.C."/>
            <person name="Han C."/>
            <person name="Larimer F."/>
            <person name="Land M."/>
            <person name="Hauser L."/>
            <person name="Markowitz V."/>
            <person name="Cheng J.-F."/>
            <person name="Hugenholtz P."/>
            <person name="Woyke T."/>
            <person name="Wu D."/>
            <person name="Pukall R."/>
            <person name="Steenblock K."/>
            <person name="Schneider S."/>
            <person name="Klenk H.-P."/>
            <person name="Eisen J.A."/>
        </authorList>
    </citation>
    <scope>NUCLEOTIDE SEQUENCE [LARGE SCALE GENOMIC DNA]</scope>
    <source>
        <strain evidence="3">DSM 14684 / CIP 108061 / JCM 11494 / NBRC 100937 / ID131577</strain>
    </source>
</reference>
<proteinExistence type="predicted"/>
<reference evidence="2 3" key="1">
    <citation type="journal article" date="2010" name="Stand. Genomic Sci.">
        <title>Complete genome sequence of Conexibacter woesei type strain (ID131577).</title>
        <authorList>
            <person name="Pukall R."/>
            <person name="Lapidus A."/>
            <person name="Glavina Del Rio T."/>
            <person name="Copeland A."/>
            <person name="Tice H."/>
            <person name="Cheng J.-F."/>
            <person name="Lucas S."/>
            <person name="Chen F."/>
            <person name="Nolan M."/>
            <person name="Bruce D."/>
            <person name="Goodwin L."/>
            <person name="Pitluck S."/>
            <person name="Mavromatis K."/>
            <person name="Ivanova N."/>
            <person name="Ovchinnikova G."/>
            <person name="Pati A."/>
            <person name="Chen A."/>
            <person name="Palaniappan K."/>
            <person name="Land M."/>
            <person name="Hauser L."/>
            <person name="Chang Y.-J."/>
            <person name="Jeffries C.D."/>
            <person name="Chain P."/>
            <person name="Meincke L."/>
            <person name="Sims D."/>
            <person name="Brettin T."/>
            <person name="Detter J.C."/>
            <person name="Rohde M."/>
            <person name="Goeker M."/>
            <person name="Bristow J."/>
            <person name="Eisen J.A."/>
            <person name="Markowitz V."/>
            <person name="Kyrpides N.C."/>
            <person name="Klenk H.-P."/>
            <person name="Hugenholtz P."/>
        </authorList>
    </citation>
    <scope>NUCLEOTIDE SEQUENCE [LARGE SCALE GENOMIC DNA]</scope>
    <source>
        <strain evidence="3">DSM 14684 / CIP 108061 / JCM 11494 / NBRC 100937 / ID131577</strain>
    </source>
</reference>
<evidence type="ECO:0000313" key="2">
    <source>
        <dbReference type="EMBL" id="ADB49853.1"/>
    </source>
</evidence>
<accession>D3EYX9</accession>
<evidence type="ECO:0000256" key="1">
    <source>
        <dbReference type="SAM" id="Phobius"/>
    </source>
</evidence>
<gene>
    <name evidence="2" type="ordered locus">Cwoe_1425</name>
</gene>
<keyword evidence="1" id="KW-1133">Transmembrane helix</keyword>
<organism evidence="2 3">
    <name type="scientific">Conexibacter woesei (strain DSM 14684 / CCUG 47730 / CIP 108061 / JCM 11494 / NBRC 100937 / ID131577)</name>
    <dbReference type="NCBI Taxonomy" id="469383"/>
    <lineage>
        <taxon>Bacteria</taxon>
        <taxon>Bacillati</taxon>
        <taxon>Actinomycetota</taxon>
        <taxon>Thermoleophilia</taxon>
        <taxon>Solirubrobacterales</taxon>
        <taxon>Conexibacteraceae</taxon>
        <taxon>Conexibacter</taxon>
    </lineage>
</organism>
<dbReference type="STRING" id="469383.Cwoe_1425"/>
<dbReference type="EMBL" id="CP001854">
    <property type="protein sequence ID" value="ADB49853.1"/>
    <property type="molecule type" value="Genomic_DNA"/>
</dbReference>
<dbReference type="KEGG" id="cwo:Cwoe_1425"/>
<name>D3EYX9_CONWI</name>
<keyword evidence="1" id="KW-0812">Transmembrane</keyword>
<protein>
    <submittedName>
        <fullName evidence="2">Uncharacterized protein</fullName>
    </submittedName>
</protein>